<name>A0A6C0GQB4_9BACT</name>
<gene>
    <name evidence="5" type="ORF">GXP67_27455</name>
</gene>
<dbReference type="SMART" id="SM00342">
    <property type="entry name" value="HTH_ARAC"/>
    <property type="match status" value="1"/>
</dbReference>
<dbReference type="PROSITE" id="PS00041">
    <property type="entry name" value="HTH_ARAC_FAMILY_1"/>
    <property type="match status" value="1"/>
</dbReference>
<sequence>MQVHNEILRTIARNCTYFSIREEEVYRHAGISVDSILLPDGMQPWETGIKLWESALALTGYRLISLSFGKNITFSVLGWIAPLTSSSPNLKLAWKSFTEFFPLMGDMFSYAIQENAEGEVSVLYQPAASWVESSPLTAALATEHAMSLTLSLSGYLSGKFIKPMRTTFSHPVENQYQPAYQEFFGAVQFNQPENALIFDKATAQLPLISANPLMYENMLQVCREKLRQLEGKSGYASKVLRILHSKQAYYNPKLEEVAAMLNMSARTLQRKLKDENQTYQQLLEQYQIEMASQLLSRPGMQIQEVAFLLGFTSLQNFSRAFKRKTGISPTKVRQTK</sequence>
<evidence type="ECO:0000256" key="1">
    <source>
        <dbReference type="ARBA" id="ARBA00023015"/>
    </source>
</evidence>
<dbReference type="InterPro" id="IPR020449">
    <property type="entry name" value="Tscrpt_reg_AraC-type_HTH"/>
</dbReference>
<dbReference type="InterPro" id="IPR009057">
    <property type="entry name" value="Homeodomain-like_sf"/>
</dbReference>
<keyword evidence="6" id="KW-1185">Reference proteome</keyword>
<dbReference type="GO" id="GO:0000976">
    <property type="term" value="F:transcription cis-regulatory region binding"/>
    <property type="evidence" value="ECO:0007669"/>
    <property type="project" value="TreeGrafter"/>
</dbReference>
<protein>
    <submittedName>
        <fullName evidence="5">AraC family transcriptional regulator</fullName>
    </submittedName>
</protein>
<dbReference type="PRINTS" id="PR00032">
    <property type="entry name" value="HTHARAC"/>
</dbReference>
<dbReference type="Gene3D" id="1.10.10.60">
    <property type="entry name" value="Homeodomain-like"/>
    <property type="match status" value="1"/>
</dbReference>
<reference evidence="5 6" key="1">
    <citation type="submission" date="2020-01" db="EMBL/GenBank/DDBJ databases">
        <authorList>
            <person name="Kim M.K."/>
        </authorList>
    </citation>
    <scope>NUCLEOTIDE SEQUENCE [LARGE SCALE GENOMIC DNA]</scope>
    <source>
        <strain evidence="5 6">172606-1</strain>
    </source>
</reference>
<keyword evidence="2" id="KW-0238">DNA-binding</keyword>
<dbReference type="GO" id="GO:0003700">
    <property type="term" value="F:DNA-binding transcription factor activity"/>
    <property type="evidence" value="ECO:0007669"/>
    <property type="project" value="InterPro"/>
</dbReference>
<dbReference type="Proteomes" id="UP000480178">
    <property type="component" value="Chromosome"/>
</dbReference>
<dbReference type="InterPro" id="IPR032687">
    <property type="entry name" value="AraC-type_N"/>
</dbReference>
<dbReference type="InterPro" id="IPR018062">
    <property type="entry name" value="HTH_AraC-typ_CS"/>
</dbReference>
<organism evidence="5 6">
    <name type="scientific">Rhodocytophaga rosea</name>
    <dbReference type="NCBI Taxonomy" id="2704465"/>
    <lineage>
        <taxon>Bacteria</taxon>
        <taxon>Pseudomonadati</taxon>
        <taxon>Bacteroidota</taxon>
        <taxon>Cytophagia</taxon>
        <taxon>Cytophagales</taxon>
        <taxon>Rhodocytophagaceae</taxon>
        <taxon>Rhodocytophaga</taxon>
    </lineage>
</organism>
<evidence type="ECO:0000259" key="4">
    <source>
        <dbReference type="PROSITE" id="PS01124"/>
    </source>
</evidence>
<dbReference type="SUPFAM" id="SSF46689">
    <property type="entry name" value="Homeodomain-like"/>
    <property type="match status" value="1"/>
</dbReference>
<evidence type="ECO:0000256" key="3">
    <source>
        <dbReference type="ARBA" id="ARBA00023163"/>
    </source>
</evidence>
<dbReference type="Pfam" id="PF12625">
    <property type="entry name" value="Arabinose_bd"/>
    <property type="match status" value="1"/>
</dbReference>
<evidence type="ECO:0000313" key="5">
    <source>
        <dbReference type="EMBL" id="QHT70117.1"/>
    </source>
</evidence>
<dbReference type="AlphaFoldDB" id="A0A6C0GQB4"/>
<dbReference type="PANTHER" id="PTHR47894:SF1">
    <property type="entry name" value="HTH-TYPE TRANSCRIPTIONAL REGULATOR VQSM"/>
    <property type="match status" value="1"/>
</dbReference>
<dbReference type="InterPro" id="IPR018060">
    <property type="entry name" value="HTH_AraC"/>
</dbReference>
<evidence type="ECO:0000313" key="6">
    <source>
        <dbReference type="Proteomes" id="UP000480178"/>
    </source>
</evidence>
<accession>A0A6C0GQB4</accession>
<proteinExistence type="predicted"/>
<keyword evidence="1" id="KW-0805">Transcription regulation</keyword>
<feature type="domain" description="HTH araC/xylS-type" evidence="4">
    <location>
        <begin position="237"/>
        <end position="335"/>
    </location>
</feature>
<dbReference type="GO" id="GO:0005829">
    <property type="term" value="C:cytosol"/>
    <property type="evidence" value="ECO:0007669"/>
    <property type="project" value="TreeGrafter"/>
</dbReference>
<dbReference type="RefSeq" id="WP_162446100.1">
    <property type="nucleotide sequence ID" value="NZ_CP048222.1"/>
</dbReference>
<dbReference type="PROSITE" id="PS01124">
    <property type="entry name" value="HTH_ARAC_FAMILY_2"/>
    <property type="match status" value="1"/>
</dbReference>
<dbReference type="Pfam" id="PF12833">
    <property type="entry name" value="HTH_18"/>
    <property type="match status" value="1"/>
</dbReference>
<dbReference type="EMBL" id="CP048222">
    <property type="protein sequence ID" value="QHT70117.1"/>
    <property type="molecule type" value="Genomic_DNA"/>
</dbReference>
<evidence type="ECO:0000256" key="2">
    <source>
        <dbReference type="ARBA" id="ARBA00023125"/>
    </source>
</evidence>
<dbReference type="KEGG" id="rhoz:GXP67_27455"/>
<dbReference type="PANTHER" id="PTHR47894">
    <property type="entry name" value="HTH-TYPE TRANSCRIPTIONAL REGULATOR GADX"/>
    <property type="match status" value="1"/>
</dbReference>
<keyword evidence="3" id="KW-0804">Transcription</keyword>